<dbReference type="InterPro" id="IPR019793">
    <property type="entry name" value="Peroxidases_heam-ligand_BS"/>
</dbReference>
<evidence type="ECO:0000259" key="10">
    <source>
        <dbReference type="PROSITE" id="PS50873"/>
    </source>
</evidence>
<comment type="PTM">
    <text evidence="8">Formation of the three residue Trp-Tyr-Met cross-link is important for the catalase, but not the peroxidase activity of the enzyme.</text>
</comment>
<keyword evidence="6 8" id="KW-0376">Hydrogen peroxide</keyword>
<comment type="subunit">
    <text evidence="8">Homodimer or homotetramer.</text>
</comment>
<keyword evidence="5 8" id="KW-0408">Iron</keyword>
<dbReference type="CDD" id="cd00649">
    <property type="entry name" value="catalase_peroxidase_1"/>
    <property type="match status" value="1"/>
</dbReference>
<evidence type="ECO:0000313" key="12">
    <source>
        <dbReference type="Proteomes" id="UP001156940"/>
    </source>
</evidence>
<dbReference type="PRINTS" id="PR00460">
    <property type="entry name" value="BPEROXIDASE"/>
</dbReference>
<dbReference type="RefSeq" id="WP_280575483.1">
    <property type="nucleotide sequence ID" value="NZ_JARXRM010000043.1"/>
</dbReference>
<evidence type="ECO:0000256" key="4">
    <source>
        <dbReference type="ARBA" id="ARBA00023002"/>
    </source>
</evidence>
<dbReference type="EC" id="1.11.1.21" evidence="8 9"/>
<comment type="caution">
    <text evidence="8">Lacks conserved residue(s) required for the propagation of feature annotation.</text>
</comment>
<evidence type="ECO:0000256" key="5">
    <source>
        <dbReference type="ARBA" id="ARBA00023004"/>
    </source>
</evidence>
<gene>
    <name evidence="8 11" type="primary">katG</name>
    <name evidence="11" type="ORF">QFW77_14505</name>
</gene>
<name>A0ABT6JBK6_9GAMM</name>
<evidence type="ECO:0000256" key="1">
    <source>
        <dbReference type="ARBA" id="ARBA00022559"/>
    </source>
</evidence>
<dbReference type="InterPro" id="IPR002016">
    <property type="entry name" value="Haem_peroxidase"/>
</dbReference>
<keyword evidence="12" id="KW-1185">Reference proteome</keyword>
<dbReference type="Pfam" id="PF00141">
    <property type="entry name" value="peroxidase"/>
    <property type="match status" value="2"/>
</dbReference>
<evidence type="ECO:0000256" key="7">
    <source>
        <dbReference type="ARBA" id="ARBA00049145"/>
    </source>
</evidence>
<comment type="similarity">
    <text evidence="8 9">Belongs to the peroxidase family. Peroxidase/catalase subfamily.</text>
</comment>
<feature type="binding site" description="axial binding residue" evidence="8">
    <location>
        <position position="282"/>
    </location>
    <ligand>
        <name>heme b</name>
        <dbReference type="ChEBI" id="CHEBI:60344"/>
    </ligand>
    <ligandPart>
        <name>Fe</name>
        <dbReference type="ChEBI" id="CHEBI:18248"/>
    </ligandPart>
</feature>
<organism evidence="11 12">
    <name type="scientific">Luteimonas endophytica</name>
    <dbReference type="NCBI Taxonomy" id="3042023"/>
    <lineage>
        <taxon>Bacteria</taxon>
        <taxon>Pseudomonadati</taxon>
        <taxon>Pseudomonadota</taxon>
        <taxon>Gammaproteobacteria</taxon>
        <taxon>Lysobacterales</taxon>
        <taxon>Lysobacteraceae</taxon>
        <taxon>Luteimonas</taxon>
    </lineage>
</organism>
<feature type="domain" description="Plant heme peroxidase family profile" evidence="10">
    <location>
        <begin position="126"/>
        <end position="439"/>
    </location>
</feature>
<keyword evidence="1 8" id="KW-0575">Peroxidase</keyword>
<comment type="cofactor">
    <cofactor evidence="8">
        <name>heme b</name>
        <dbReference type="ChEBI" id="CHEBI:60344"/>
    </cofactor>
    <text evidence="8">Binds 1 heme b (iron(II)-protoporphyrin IX) group per dimer.</text>
</comment>
<dbReference type="PANTHER" id="PTHR30555:SF0">
    <property type="entry name" value="CATALASE-PEROXIDASE"/>
    <property type="match status" value="1"/>
</dbReference>
<comment type="catalytic activity">
    <reaction evidence="7 8 9">
        <text>2 H2O2 = O2 + 2 H2O</text>
        <dbReference type="Rhea" id="RHEA:20309"/>
        <dbReference type="ChEBI" id="CHEBI:15377"/>
        <dbReference type="ChEBI" id="CHEBI:15379"/>
        <dbReference type="ChEBI" id="CHEBI:16240"/>
        <dbReference type="EC" id="1.11.1.21"/>
    </reaction>
</comment>
<comment type="caution">
    <text evidence="11">The sequence shown here is derived from an EMBL/GenBank/DDBJ whole genome shotgun (WGS) entry which is preliminary data.</text>
</comment>
<evidence type="ECO:0000313" key="11">
    <source>
        <dbReference type="EMBL" id="MDH5824189.1"/>
    </source>
</evidence>
<dbReference type="PANTHER" id="PTHR30555">
    <property type="entry name" value="HYDROPEROXIDASE I, BIFUNCTIONAL CATALASE-PEROXIDASE"/>
    <property type="match status" value="1"/>
</dbReference>
<dbReference type="CDD" id="cd08200">
    <property type="entry name" value="catalase_peroxidase_2"/>
    <property type="match status" value="1"/>
</dbReference>
<protein>
    <recommendedName>
        <fullName evidence="8 9">Catalase-peroxidase</fullName>
        <shortName evidence="8">CP</shortName>
        <ecNumber evidence="8 9">1.11.1.21</ecNumber>
    </recommendedName>
    <alternativeName>
        <fullName evidence="8">Peroxidase/catalase</fullName>
    </alternativeName>
</protein>
<dbReference type="Gene3D" id="1.10.420.10">
    <property type="entry name" value="Peroxidase, domain 2"/>
    <property type="match status" value="2"/>
</dbReference>
<reference evidence="11 12" key="1">
    <citation type="submission" date="2023-04" db="EMBL/GenBank/DDBJ databases">
        <title>Luteimonas endophyticus RD2P54.</title>
        <authorList>
            <person name="Sun J.-Q."/>
        </authorList>
    </citation>
    <scope>NUCLEOTIDE SEQUENCE [LARGE SCALE GENOMIC DNA]</scope>
    <source>
        <strain evidence="11 12">RD2P54</strain>
    </source>
</reference>
<feature type="site" description="Transition state stabilizer" evidence="8">
    <location>
        <position position="89"/>
    </location>
</feature>
<feature type="cross-link" description="Tryptophyl-tyrosyl-methioninium (Tyr-Met) (with Trp-92)" evidence="8">
    <location>
        <begin position="241"/>
        <end position="267"/>
    </location>
</feature>
<dbReference type="InterPro" id="IPR000763">
    <property type="entry name" value="Catalase_peroxidase"/>
</dbReference>
<evidence type="ECO:0000256" key="8">
    <source>
        <dbReference type="HAMAP-Rule" id="MF_01961"/>
    </source>
</evidence>
<dbReference type="PROSITE" id="PS00436">
    <property type="entry name" value="PEROXIDASE_2"/>
    <property type="match status" value="1"/>
</dbReference>
<dbReference type="GO" id="GO:0004601">
    <property type="term" value="F:peroxidase activity"/>
    <property type="evidence" value="ECO:0007669"/>
    <property type="project" value="UniProtKB-KW"/>
</dbReference>
<dbReference type="Proteomes" id="UP001156940">
    <property type="component" value="Unassembled WGS sequence"/>
</dbReference>
<proteinExistence type="inferred from homology"/>
<accession>A0ABT6JBK6</accession>
<dbReference type="EMBL" id="JARXRM010000043">
    <property type="protein sequence ID" value="MDH5824189.1"/>
    <property type="molecule type" value="Genomic_DNA"/>
</dbReference>
<evidence type="ECO:0000256" key="3">
    <source>
        <dbReference type="ARBA" id="ARBA00022723"/>
    </source>
</evidence>
<keyword evidence="4 8" id="KW-0560">Oxidoreductase</keyword>
<evidence type="ECO:0000256" key="6">
    <source>
        <dbReference type="ARBA" id="ARBA00023324"/>
    </source>
</evidence>
<dbReference type="PRINTS" id="PR00458">
    <property type="entry name" value="PEROXIDASE"/>
</dbReference>
<keyword evidence="2 8" id="KW-0349">Heme</keyword>
<sequence>MSSEAKCPFHHATAGGGTTNREWWPTQLRLDLLSQHSNRSNPLGEGFDYAEAFAKLDYHALKKDLRDLMTDSQEWWPADFGHYGGLFVRMAWHSAGTYRIGDGRGGGGRGQQRFAPLNSWPDNVSLDKARRLLWPIKRKYGQAISWADLIILTGNVALETMGFRTFGFGAGREDTWEPDLDVYWGRETTWLGGDVRYAHGSEGVDKPADEGVLVSDDDADGDVHTRRLENPLAAVQMGLIYVNPEGPDGNPDPLLAAKDIRDTFGRMAMDDEETVALIAGGHSFGKTHGAGPADNVGAEPEAAEIEMQGLGWFNRYGTGKGGDTITSGLEVTWTQTPALWSNKFFENLFGFEWELEKSPAGAHQWVAKGAPEGIPDAHDPGRKHRPRMLTTDLSLRFDPIYGPISKRFLENPQAFAEAFARAWFKLTHRDMGPRSRYLGPEVPKEELIWQDPVPAVDHPLVGDAEIAALKRKIADSGLSVAELVSTAWASASTFRGGDKRGGANGARIRLAPQKDWEVNQPERLARTLKTLERIQMEFNLDAEGGRKISLADLIVLAGGVGVEQAAKAAGFEVEVPFHPGRTDARQDQTDVESFAVMEPFADGFRNYARGASAVPAEHLLVDRAQLLTLTAPEMTALVGGLRVLGANHGGSTDGVFTDRPGTLSNDFFRNLLDMGTEWKATSKAADRFEGRARGDGAKKWTASRVDLVFGSNSVLRALAEVYASDDGQAKLVGDFVAAWAKVMALDRFDLATGSP</sequence>
<comment type="catalytic activity">
    <reaction evidence="8 9">
        <text>H2O2 + AH2 = A + 2 H2O</text>
        <dbReference type="Rhea" id="RHEA:30275"/>
        <dbReference type="ChEBI" id="CHEBI:13193"/>
        <dbReference type="ChEBI" id="CHEBI:15377"/>
        <dbReference type="ChEBI" id="CHEBI:16240"/>
        <dbReference type="ChEBI" id="CHEBI:17499"/>
        <dbReference type="EC" id="1.11.1.21"/>
    </reaction>
</comment>
<dbReference type="PROSITE" id="PS50873">
    <property type="entry name" value="PEROXIDASE_4"/>
    <property type="match status" value="1"/>
</dbReference>
<dbReference type="InterPro" id="IPR019794">
    <property type="entry name" value="Peroxidases_AS"/>
</dbReference>
<dbReference type="InterPro" id="IPR010255">
    <property type="entry name" value="Haem_peroxidase_sf"/>
</dbReference>
<feature type="active site" description="Proton acceptor" evidence="8">
    <location>
        <position position="93"/>
    </location>
</feature>
<evidence type="ECO:0000256" key="2">
    <source>
        <dbReference type="ARBA" id="ARBA00022617"/>
    </source>
</evidence>
<keyword evidence="3 8" id="KW-0479">Metal-binding</keyword>
<dbReference type="SUPFAM" id="SSF48113">
    <property type="entry name" value="Heme-dependent peroxidases"/>
    <property type="match status" value="2"/>
</dbReference>
<dbReference type="Gene3D" id="1.10.520.10">
    <property type="match status" value="2"/>
</dbReference>
<dbReference type="NCBIfam" id="NF011635">
    <property type="entry name" value="PRK15061.1"/>
    <property type="match status" value="1"/>
</dbReference>
<dbReference type="PROSITE" id="PS00435">
    <property type="entry name" value="PEROXIDASE_1"/>
    <property type="match status" value="1"/>
</dbReference>
<dbReference type="HAMAP" id="MF_01961">
    <property type="entry name" value="Catal_peroxid"/>
    <property type="match status" value="1"/>
</dbReference>
<evidence type="ECO:0000256" key="9">
    <source>
        <dbReference type="RuleBase" id="RU003451"/>
    </source>
</evidence>
<comment type="function">
    <text evidence="8">Bifunctional enzyme with both catalase and broad-spectrum peroxidase activity.</text>
</comment>
<dbReference type="NCBIfam" id="TIGR00198">
    <property type="entry name" value="cat_per_HPI"/>
    <property type="match status" value="1"/>
</dbReference>